<feature type="transmembrane region" description="Helical" evidence="1">
    <location>
        <begin position="47"/>
        <end position="71"/>
    </location>
</feature>
<name>A0A1G2I7W9_9BACT</name>
<feature type="transmembrane region" description="Helical" evidence="1">
    <location>
        <begin position="118"/>
        <end position="134"/>
    </location>
</feature>
<sequence length="144" mass="16567">MHFSKFAECATLLLVMMLDMVLTLVCQSVHYQSNYEHHEESAPVGSMFLLLGPERFVVSFLLYAYLILYAVFKLPRKLGHAFFVGFLLGHSWGSTSWLPKLCSKVLFLEIDRWYACSGYFVAIALVYALCLYIFDESKEPMDLL</sequence>
<keyword evidence="1" id="KW-1133">Transmembrane helix</keyword>
<gene>
    <name evidence="2" type="ORF">A3F47_02230</name>
</gene>
<evidence type="ECO:0000313" key="2">
    <source>
        <dbReference type="EMBL" id="OGZ70138.1"/>
    </source>
</evidence>
<reference evidence="2 3" key="1">
    <citation type="journal article" date="2016" name="Nat. Commun.">
        <title>Thousands of microbial genomes shed light on interconnected biogeochemical processes in an aquifer system.</title>
        <authorList>
            <person name="Anantharaman K."/>
            <person name="Brown C.T."/>
            <person name="Hug L.A."/>
            <person name="Sharon I."/>
            <person name="Castelle C.J."/>
            <person name="Probst A.J."/>
            <person name="Thomas B.C."/>
            <person name="Singh A."/>
            <person name="Wilkins M.J."/>
            <person name="Karaoz U."/>
            <person name="Brodie E.L."/>
            <person name="Williams K.H."/>
            <person name="Hubbard S.S."/>
            <person name="Banfield J.F."/>
        </authorList>
    </citation>
    <scope>NUCLEOTIDE SEQUENCE [LARGE SCALE GENOMIC DNA]</scope>
</reference>
<evidence type="ECO:0008006" key="4">
    <source>
        <dbReference type="Google" id="ProtNLM"/>
    </source>
</evidence>
<organism evidence="2 3">
    <name type="scientific">Candidatus Staskawiczbacteria bacterium RIFCSPHIGHO2_12_FULL_38_11</name>
    <dbReference type="NCBI Taxonomy" id="1802209"/>
    <lineage>
        <taxon>Bacteria</taxon>
        <taxon>Candidatus Staskawicziibacteriota</taxon>
    </lineage>
</organism>
<dbReference type="EMBL" id="MHOV01000018">
    <property type="protein sequence ID" value="OGZ70138.1"/>
    <property type="molecule type" value="Genomic_DNA"/>
</dbReference>
<evidence type="ECO:0000256" key="1">
    <source>
        <dbReference type="SAM" id="Phobius"/>
    </source>
</evidence>
<protein>
    <recommendedName>
        <fullName evidence="4">DUF5658 domain-containing protein</fullName>
    </recommendedName>
</protein>
<comment type="caution">
    <text evidence="2">The sequence shown here is derived from an EMBL/GenBank/DDBJ whole genome shotgun (WGS) entry which is preliminary data.</text>
</comment>
<dbReference type="Proteomes" id="UP000179214">
    <property type="component" value="Unassembled WGS sequence"/>
</dbReference>
<keyword evidence="1" id="KW-0472">Membrane</keyword>
<keyword evidence="1" id="KW-0812">Transmembrane</keyword>
<dbReference type="AlphaFoldDB" id="A0A1G2I7W9"/>
<evidence type="ECO:0000313" key="3">
    <source>
        <dbReference type="Proteomes" id="UP000179214"/>
    </source>
</evidence>
<proteinExistence type="predicted"/>
<accession>A0A1G2I7W9</accession>